<feature type="transmembrane region" description="Helical" evidence="6">
    <location>
        <begin position="7"/>
        <end position="25"/>
    </location>
</feature>
<keyword evidence="5 6" id="KW-0472">Membrane</keyword>
<evidence type="ECO:0000256" key="6">
    <source>
        <dbReference type="SAM" id="Phobius"/>
    </source>
</evidence>
<reference evidence="8 9" key="1">
    <citation type="submission" date="2016-03" db="EMBL/GenBank/DDBJ databases">
        <title>Genome sequence of Rhodococcus kyotonensis KB10.</title>
        <authorList>
            <person name="Jeong H."/>
            <person name="Hong C.E."/>
            <person name="Jo S.H."/>
            <person name="Park J.M."/>
        </authorList>
    </citation>
    <scope>NUCLEOTIDE SEQUENCE [LARGE SCALE GENOMIC DNA]</scope>
    <source>
        <strain evidence="8 9">KB10</strain>
    </source>
</reference>
<dbReference type="Pfam" id="PF00892">
    <property type="entry name" value="EamA"/>
    <property type="match status" value="2"/>
</dbReference>
<evidence type="ECO:0000256" key="5">
    <source>
        <dbReference type="ARBA" id="ARBA00023136"/>
    </source>
</evidence>
<dbReference type="PANTHER" id="PTHR32322">
    <property type="entry name" value="INNER MEMBRANE TRANSPORTER"/>
    <property type="match status" value="1"/>
</dbReference>
<feature type="transmembrane region" description="Helical" evidence="6">
    <location>
        <begin position="191"/>
        <end position="210"/>
    </location>
</feature>
<dbReference type="Gene3D" id="1.10.3730.20">
    <property type="match status" value="1"/>
</dbReference>
<feature type="transmembrane region" description="Helical" evidence="6">
    <location>
        <begin position="102"/>
        <end position="123"/>
    </location>
</feature>
<feature type="transmembrane region" description="Helical" evidence="6">
    <location>
        <begin position="222"/>
        <end position="240"/>
    </location>
</feature>
<dbReference type="InterPro" id="IPR050638">
    <property type="entry name" value="AA-Vitamin_Transporters"/>
</dbReference>
<feature type="transmembrane region" description="Helical" evidence="6">
    <location>
        <begin position="130"/>
        <end position="147"/>
    </location>
</feature>
<keyword evidence="3 6" id="KW-0812">Transmembrane</keyword>
<feature type="transmembrane region" description="Helical" evidence="6">
    <location>
        <begin position="252"/>
        <end position="270"/>
    </location>
</feature>
<feature type="transmembrane region" description="Helical" evidence="6">
    <location>
        <begin position="159"/>
        <end position="179"/>
    </location>
</feature>
<evidence type="ECO:0000256" key="3">
    <source>
        <dbReference type="ARBA" id="ARBA00022692"/>
    </source>
</evidence>
<feature type="domain" description="EamA" evidence="7">
    <location>
        <begin position="161"/>
        <end position="293"/>
    </location>
</feature>
<feature type="transmembrane region" description="Helical" evidence="6">
    <location>
        <begin position="74"/>
        <end position="96"/>
    </location>
</feature>
<name>A0A177YKL3_9NOCA</name>
<proteinExistence type="inferred from homology"/>
<dbReference type="SUPFAM" id="SSF103481">
    <property type="entry name" value="Multidrug resistance efflux transporter EmrE"/>
    <property type="match status" value="2"/>
</dbReference>
<dbReference type="GO" id="GO:0016020">
    <property type="term" value="C:membrane"/>
    <property type="evidence" value="ECO:0007669"/>
    <property type="project" value="UniProtKB-SubCell"/>
</dbReference>
<evidence type="ECO:0000313" key="9">
    <source>
        <dbReference type="Proteomes" id="UP000077519"/>
    </source>
</evidence>
<feature type="transmembrane region" description="Helical" evidence="6">
    <location>
        <begin position="276"/>
        <end position="297"/>
    </location>
</feature>
<dbReference type="Proteomes" id="UP000077519">
    <property type="component" value="Unassembled WGS sequence"/>
</dbReference>
<dbReference type="EMBL" id="LVHI01000006">
    <property type="protein sequence ID" value="OAK56126.1"/>
    <property type="molecule type" value="Genomic_DNA"/>
</dbReference>
<accession>A0A177YKL3</accession>
<evidence type="ECO:0000256" key="1">
    <source>
        <dbReference type="ARBA" id="ARBA00004141"/>
    </source>
</evidence>
<dbReference type="AlphaFoldDB" id="A0A177YKL3"/>
<keyword evidence="4 6" id="KW-1133">Transmembrane helix</keyword>
<dbReference type="PANTHER" id="PTHR32322:SF2">
    <property type="entry name" value="EAMA DOMAIN-CONTAINING PROTEIN"/>
    <property type="match status" value="1"/>
</dbReference>
<evidence type="ECO:0000256" key="4">
    <source>
        <dbReference type="ARBA" id="ARBA00022989"/>
    </source>
</evidence>
<gene>
    <name evidence="8" type="ORF">A3K89_18215</name>
</gene>
<sequence length="301" mass="31257">MSTGTTARATVLGMGALLAATLFWAGNYVVGGAAVSSISPLDLTASRWVIALVPLLALAQLIEKPDWSVVARSWPTMIAPALVGLLAYNFLLYSALQHTTPVSASLINAFNPALISLAAALFLHQRLNRTSVLGIGVALVGVLWVLSDGHPTTLVSTGLGLGNVLMVGAICAWTAYTLLGRRRTTIPPITATAVQAVIVIVVLTPVVLLTGGPHIPVESGPIWALLFVGLGPSVISYVMWNKALTVIPPARAGVYLNLITVFTVLISVALGQPFSLAQAVGGVTVIAGVILTNLNALRRPV</sequence>
<dbReference type="InterPro" id="IPR000620">
    <property type="entry name" value="EamA_dom"/>
</dbReference>
<organism evidence="8 9">
    <name type="scientific">Rhodococcoides kyotonense</name>
    <dbReference type="NCBI Taxonomy" id="398843"/>
    <lineage>
        <taxon>Bacteria</taxon>
        <taxon>Bacillati</taxon>
        <taxon>Actinomycetota</taxon>
        <taxon>Actinomycetes</taxon>
        <taxon>Mycobacteriales</taxon>
        <taxon>Nocardiaceae</taxon>
        <taxon>Rhodococcoides</taxon>
    </lineage>
</organism>
<dbReference type="InterPro" id="IPR037185">
    <property type="entry name" value="EmrE-like"/>
</dbReference>
<feature type="transmembrane region" description="Helical" evidence="6">
    <location>
        <begin position="45"/>
        <end position="62"/>
    </location>
</feature>
<dbReference type="RefSeq" id="WP_068422969.1">
    <property type="nucleotide sequence ID" value="NZ_LVHI01000006.1"/>
</dbReference>
<comment type="similarity">
    <text evidence="2">Belongs to the EamA transporter family.</text>
</comment>
<evidence type="ECO:0000313" key="8">
    <source>
        <dbReference type="EMBL" id="OAK56126.1"/>
    </source>
</evidence>
<comment type="caution">
    <text evidence="8">The sequence shown here is derived from an EMBL/GenBank/DDBJ whole genome shotgun (WGS) entry which is preliminary data.</text>
</comment>
<feature type="domain" description="EamA" evidence="7">
    <location>
        <begin position="13"/>
        <end position="146"/>
    </location>
</feature>
<keyword evidence="9" id="KW-1185">Reference proteome</keyword>
<evidence type="ECO:0000256" key="2">
    <source>
        <dbReference type="ARBA" id="ARBA00007362"/>
    </source>
</evidence>
<comment type="subcellular location">
    <subcellularLocation>
        <location evidence="1">Membrane</location>
        <topology evidence="1">Multi-pass membrane protein</topology>
    </subcellularLocation>
</comment>
<evidence type="ECO:0000259" key="7">
    <source>
        <dbReference type="Pfam" id="PF00892"/>
    </source>
</evidence>
<protein>
    <submittedName>
        <fullName evidence="8">Multidrug transporter</fullName>
    </submittedName>
</protein>